<keyword evidence="1" id="KW-0802">TPR repeat</keyword>
<dbReference type="PROSITE" id="PS50293">
    <property type="entry name" value="TPR_REGION"/>
    <property type="match status" value="1"/>
</dbReference>
<dbReference type="PANTHER" id="PTHR12558">
    <property type="entry name" value="CELL DIVISION CYCLE 16,23,27"/>
    <property type="match status" value="1"/>
</dbReference>
<dbReference type="Gene3D" id="1.25.40.10">
    <property type="entry name" value="Tetratricopeptide repeat domain"/>
    <property type="match status" value="3"/>
</dbReference>
<feature type="repeat" description="TPR" evidence="1">
    <location>
        <begin position="131"/>
        <end position="164"/>
    </location>
</feature>
<name>A0A846MPD1_9BACT</name>
<dbReference type="AlphaFoldDB" id="A0A846MPD1"/>
<evidence type="ECO:0000256" key="2">
    <source>
        <dbReference type="SAM" id="SignalP"/>
    </source>
</evidence>
<dbReference type="PANTHER" id="PTHR12558:SF13">
    <property type="entry name" value="CELL DIVISION CYCLE PROTEIN 27 HOMOLOG"/>
    <property type="match status" value="1"/>
</dbReference>
<evidence type="ECO:0000313" key="4">
    <source>
        <dbReference type="Proteomes" id="UP000537126"/>
    </source>
</evidence>
<proteinExistence type="predicted"/>
<dbReference type="PROSITE" id="PS50005">
    <property type="entry name" value="TPR"/>
    <property type="match status" value="2"/>
</dbReference>
<feature type="repeat" description="TPR" evidence="1">
    <location>
        <begin position="233"/>
        <end position="266"/>
    </location>
</feature>
<organism evidence="3 4">
    <name type="scientific">Thermonema lapsum</name>
    <dbReference type="NCBI Taxonomy" id="28195"/>
    <lineage>
        <taxon>Bacteria</taxon>
        <taxon>Pseudomonadati</taxon>
        <taxon>Bacteroidota</taxon>
        <taxon>Cytophagia</taxon>
        <taxon>Cytophagales</taxon>
        <taxon>Thermonemataceae</taxon>
        <taxon>Thermonema</taxon>
    </lineage>
</organism>
<reference evidence="3 4" key="1">
    <citation type="submission" date="2020-03" db="EMBL/GenBank/DDBJ databases">
        <title>Genomic Encyclopedia of Type Strains, Phase IV (KMG-IV): sequencing the most valuable type-strain genomes for metagenomic binning, comparative biology and taxonomic classification.</title>
        <authorList>
            <person name="Goeker M."/>
        </authorList>
    </citation>
    <scope>NUCLEOTIDE SEQUENCE [LARGE SCALE GENOMIC DNA]</scope>
    <source>
        <strain evidence="3 4">DSM 5718</strain>
    </source>
</reference>
<dbReference type="InterPro" id="IPR019734">
    <property type="entry name" value="TPR_rpt"/>
</dbReference>
<evidence type="ECO:0000256" key="1">
    <source>
        <dbReference type="PROSITE-ProRule" id="PRU00339"/>
    </source>
</evidence>
<comment type="caution">
    <text evidence="3">The sequence shown here is derived from an EMBL/GenBank/DDBJ whole genome shotgun (WGS) entry which is preliminary data.</text>
</comment>
<protein>
    <submittedName>
        <fullName evidence="3">Tetratricopeptide (TPR) repeat protein</fullName>
    </submittedName>
</protein>
<evidence type="ECO:0000313" key="3">
    <source>
        <dbReference type="EMBL" id="NIK73416.1"/>
    </source>
</evidence>
<dbReference type="Pfam" id="PF14559">
    <property type="entry name" value="TPR_19"/>
    <property type="match status" value="1"/>
</dbReference>
<accession>A0A846MPD1</accession>
<feature type="chain" id="PRO_5032711673" evidence="2">
    <location>
        <begin position="24"/>
        <end position="391"/>
    </location>
</feature>
<dbReference type="Proteomes" id="UP000537126">
    <property type="component" value="Unassembled WGS sequence"/>
</dbReference>
<dbReference type="SMART" id="SM00028">
    <property type="entry name" value="TPR"/>
    <property type="match status" value="6"/>
</dbReference>
<dbReference type="SUPFAM" id="SSF48452">
    <property type="entry name" value="TPR-like"/>
    <property type="match status" value="2"/>
</dbReference>
<dbReference type="InterPro" id="IPR011990">
    <property type="entry name" value="TPR-like_helical_dom_sf"/>
</dbReference>
<dbReference type="RefSeq" id="WP_166918655.1">
    <property type="nucleotide sequence ID" value="NZ_JAASRN010000001.1"/>
</dbReference>
<gene>
    <name evidence="3" type="ORF">FHS56_000902</name>
</gene>
<keyword evidence="4" id="KW-1185">Reference proteome</keyword>
<dbReference type="EMBL" id="JAASRN010000001">
    <property type="protein sequence ID" value="NIK73416.1"/>
    <property type="molecule type" value="Genomic_DNA"/>
</dbReference>
<sequence>MKRRRHFILFVCGLCLLVTSSRAQHSDHLQAALMAMYEGDYEQASLHYKRALADNPNSPTALWGLARSYFYTGNYEQALQLCQQLMQNKRNEWKCRATLLEAFCYFQLPDRAMEQRIQKLQAAQACMPQDYRAHFYLGLLYVQTHRYAEAEAAFKEALKLRPRQTDIWIALGNLYARQEQWTEATECWCQAAEHDYAPAEIVYNCAKLSLRSGNYERGLQLMKHYAQHHPLQADDYFDIARACAAQNQYEKALLYIEAAISLSPERAVYYAFMADYHAARQQWDSALYANSQAILKQGDESAYFIQRAQLLLHAGKDKEAKDYLDFWIQQEPDNAQAHYAHALWLERNGGKKRAIKAAVKAAIQCGMHPQEISESLRKYAYRYYRQSSSTP</sequence>
<feature type="signal peptide" evidence="2">
    <location>
        <begin position="1"/>
        <end position="23"/>
    </location>
</feature>
<keyword evidence="2" id="KW-0732">Signal</keyword>
<dbReference type="Pfam" id="PF13432">
    <property type="entry name" value="TPR_16"/>
    <property type="match status" value="2"/>
</dbReference>